<name>A0A450Z3B0_9GAMM</name>
<sequence>MVATKVHPVLYKDTMKDHYRLSHQFLDSREEKIMAITVLQDKDYSSKVILYMAKNPNDTTWKLGFSNGSRGRIVREKR</sequence>
<dbReference type="EMBL" id="CAADFT010000106">
    <property type="protein sequence ID" value="VFK48229.1"/>
    <property type="molecule type" value="Genomic_DNA"/>
</dbReference>
<protein>
    <submittedName>
        <fullName evidence="1">Uncharacterized protein</fullName>
    </submittedName>
</protein>
<dbReference type="AlphaFoldDB" id="A0A450Z3B0"/>
<organism evidence="1">
    <name type="scientific">Candidatus Kentrum sp. TC</name>
    <dbReference type="NCBI Taxonomy" id="2126339"/>
    <lineage>
        <taxon>Bacteria</taxon>
        <taxon>Pseudomonadati</taxon>
        <taxon>Pseudomonadota</taxon>
        <taxon>Gammaproteobacteria</taxon>
        <taxon>Candidatus Kentrum</taxon>
    </lineage>
</organism>
<proteinExistence type="predicted"/>
<reference evidence="1" key="1">
    <citation type="submission" date="2019-02" db="EMBL/GenBank/DDBJ databases">
        <authorList>
            <person name="Gruber-Vodicka R. H."/>
            <person name="Seah K. B. B."/>
        </authorList>
    </citation>
    <scope>NUCLEOTIDE SEQUENCE</scope>
    <source>
        <strain evidence="1">BECK_BZ125</strain>
    </source>
</reference>
<gene>
    <name evidence="1" type="ORF">BECKTC1821E_GA0114239_11064</name>
</gene>
<accession>A0A450Z3B0</accession>
<evidence type="ECO:0000313" key="1">
    <source>
        <dbReference type="EMBL" id="VFK48229.1"/>
    </source>
</evidence>